<proteinExistence type="predicted"/>
<organism evidence="1 2">
    <name type="scientific">Clostridium tepidum</name>
    <dbReference type="NCBI Taxonomy" id="1962263"/>
    <lineage>
        <taxon>Bacteria</taxon>
        <taxon>Bacillati</taxon>
        <taxon>Bacillota</taxon>
        <taxon>Clostridia</taxon>
        <taxon>Eubacteriales</taxon>
        <taxon>Clostridiaceae</taxon>
        <taxon>Clostridium</taxon>
    </lineage>
</organism>
<dbReference type="RefSeq" id="WP_078054457.1">
    <property type="nucleotide sequence ID" value="NZ_MRAE01000004.1"/>
</dbReference>
<dbReference type="Pfam" id="PF13419">
    <property type="entry name" value="HAD_2"/>
    <property type="match status" value="1"/>
</dbReference>
<dbReference type="PANTHER" id="PTHR18901:SF38">
    <property type="entry name" value="PSEUDOURIDINE-5'-PHOSPHATASE"/>
    <property type="match status" value="1"/>
</dbReference>
<dbReference type="FunFam" id="1.10.150.240:FF:000048">
    <property type="entry name" value="Haloacid dehalogenase-like hydrolase family protein"/>
    <property type="match status" value="1"/>
</dbReference>
<dbReference type="Proteomes" id="UP000190256">
    <property type="component" value="Unassembled WGS sequence"/>
</dbReference>
<dbReference type="InterPro" id="IPR023214">
    <property type="entry name" value="HAD_sf"/>
</dbReference>
<dbReference type="EMBL" id="MRAE01000004">
    <property type="protein sequence ID" value="OOO69494.1"/>
    <property type="molecule type" value="Genomic_DNA"/>
</dbReference>
<comment type="caution">
    <text evidence="1">The sequence shown here is derived from an EMBL/GenBank/DDBJ whole genome shotgun (WGS) entry which is preliminary data.</text>
</comment>
<gene>
    <name evidence="1" type="ORF">BS638_02880</name>
</gene>
<dbReference type="PANTHER" id="PTHR18901">
    <property type="entry name" value="2-DEOXYGLUCOSE-6-PHOSPHATE PHOSPHATASE 2"/>
    <property type="match status" value="1"/>
</dbReference>
<dbReference type="InterPro" id="IPR036412">
    <property type="entry name" value="HAD-like_sf"/>
</dbReference>
<evidence type="ECO:0000313" key="1">
    <source>
        <dbReference type="EMBL" id="OOO69494.1"/>
    </source>
</evidence>
<dbReference type="SUPFAM" id="SSF56784">
    <property type="entry name" value="HAD-like"/>
    <property type="match status" value="1"/>
</dbReference>
<dbReference type="InterPro" id="IPR023198">
    <property type="entry name" value="PGP-like_dom2"/>
</dbReference>
<dbReference type="SFLD" id="SFLDG01129">
    <property type="entry name" value="C1.5:_HAD__Beta-PGM__Phosphata"/>
    <property type="match status" value="1"/>
</dbReference>
<dbReference type="AlphaFoldDB" id="A0A1S9IGP0"/>
<dbReference type="NCBIfam" id="TIGR01549">
    <property type="entry name" value="HAD-SF-IA-v1"/>
    <property type="match status" value="1"/>
</dbReference>
<protein>
    <submittedName>
        <fullName evidence="1">HAD family hydrolase</fullName>
    </submittedName>
</protein>
<dbReference type="Gene3D" id="1.10.150.240">
    <property type="entry name" value="Putative phosphatase, domain 2"/>
    <property type="match status" value="1"/>
</dbReference>
<dbReference type="GO" id="GO:0016791">
    <property type="term" value="F:phosphatase activity"/>
    <property type="evidence" value="ECO:0007669"/>
    <property type="project" value="TreeGrafter"/>
</dbReference>
<sequence length="214" mass="24599">MKNIEGAIFDLDGTLIDSMGIWEKIDYEFLNKRNLKVPCDLKDKIQSLTFEEGANFFKKNFNLKESPKEILNEWNSMVIKEYSLNIKLKNNAKDFLIKLKNKGIKLAIATSNTAELTKLVLKNNEILHFFDSITTISEVNRNKSFPDIYLLCAKKLNLSPEKCVVFEDILPAIKSAKAANMKTIGVYDTCSKDKEDAIKKIADYYIYDYKELTL</sequence>
<accession>A0A1S9IGP0</accession>
<dbReference type="Gene3D" id="3.40.50.1000">
    <property type="entry name" value="HAD superfamily/HAD-like"/>
    <property type="match status" value="1"/>
</dbReference>
<keyword evidence="1" id="KW-0378">Hydrolase</keyword>
<name>A0A1S9IGP0_9CLOT</name>
<dbReference type="SFLD" id="SFLDS00003">
    <property type="entry name" value="Haloacid_Dehalogenase"/>
    <property type="match status" value="1"/>
</dbReference>
<evidence type="ECO:0000313" key="2">
    <source>
        <dbReference type="Proteomes" id="UP000190256"/>
    </source>
</evidence>
<dbReference type="OrthoDB" id="9797743at2"/>
<dbReference type="STRING" id="1962263.BS637_10210"/>
<dbReference type="InterPro" id="IPR041492">
    <property type="entry name" value="HAD_2"/>
</dbReference>
<reference evidence="1 2" key="1">
    <citation type="submission" date="2016-12" db="EMBL/GenBank/DDBJ databases">
        <title>Clostridium tepidum sp. nov., a close relative of Clostridium sporogenes and Clostridium botulinum Group I.</title>
        <authorList>
            <person name="Dobritsa A.P."/>
            <person name="Kutumbaka K.K."/>
            <person name="Werner K."/>
            <person name="Wiedmann M."/>
            <person name="Asmus A."/>
            <person name="Samadpour M."/>
        </authorList>
    </citation>
    <scope>NUCLEOTIDE SEQUENCE [LARGE SCALE GENOMIC DNA]</scope>
    <source>
        <strain evidence="1 2">IEH 97212</strain>
    </source>
</reference>
<dbReference type="InterPro" id="IPR006439">
    <property type="entry name" value="HAD-SF_hydro_IA"/>
</dbReference>
<dbReference type="CDD" id="cd07505">
    <property type="entry name" value="HAD_BPGM-like"/>
    <property type="match status" value="1"/>
</dbReference>
<dbReference type="NCBIfam" id="TIGR01509">
    <property type="entry name" value="HAD-SF-IA-v3"/>
    <property type="match status" value="1"/>
</dbReference>